<name>A0ABQ2G019_9DEIO</name>
<keyword evidence="1" id="KW-0472">Membrane</keyword>
<dbReference type="RefSeq" id="WP_188968215.1">
    <property type="nucleotide sequence ID" value="NZ_BMOL01000001.1"/>
</dbReference>
<feature type="transmembrane region" description="Helical" evidence="1">
    <location>
        <begin position="158"/>
        <end position="180"/>
    </location>
</feature>
<evidence type="ECO:0000256" key="1">
    <source>
        <dbReference type="SAM" id="Phobius"/>
    </source>
</evidence>
<feature type="transmembrane region" description="Helical" evidence="1">
    <location>
        <begin position="20"/>
        <end position="40"/>
    </location>
</feature>
<dbReference type="EMBL" id="BMOL01000001">
    <property type="protein sequence ID" value="GGL68073.1"/>
    <property type="molecule type" value="Genomic_DNA"/>
</dbReference>
<organism evidence="2 3">
    <name type="scientific">Deinococcus aerolatus</name>
    <dbReference type="NCBI Taxonomy" id="522487"/>
    <lineage>
        <taxon>Bacteria</taxon>
        <taxon>Thermotogati</taxon>
        <taxon>Deinococcota</taxon>
        <taxon>Deinococci</taxon>
        <taxon>Deinococcales</taxon>
        <taxon>Deinococcaceae</taxon>
        <taxon>Deinococcus</taxon>
    </lineage>
</organism>
<evidence type="ECO:0000313" key="2">
    <source>
        <dbReference type="EMBL" id="GGL68073.1"/>
    </source>
</evidence>
<dbReference type="PANTHER" id="PTHR43471">
    <property type="entry name" value="ABC TRANSPORTER PERMEASE"/>
    <property type="match status" value="1"/>
</dbReference>
<dbReference type="Pfam" id="PF12679">
    <property type="entry name" value="ABC2_membrane_2"/>
    <property type="match status" value="1"/>
</dbReference>
<keyword evidence="1" id="KW-1133">Transmembrane helix</keyword>
<reference evidence="3" key="1">
    <citation type="journal article" date="2019" name="Int. J. Syst. Evol. Microbiol.">
        <title>The Global Catalogue of Microorganisms (GCM) 10K type strain sequencing project: providing services to taxonomists for standard genome sequencing and annotation.</title>
        <authorList>
            <consortium name="The Broad Institute Genomics Platform"/>
            <consortium name="The Broad Institute Genome Sequencing Center for Infectious Disease"/>
            <person name="Wu L."/>
            <person name="Ma J."/>
        </authorList>
    </citation>
    <scope>NUCLEOTIDE SEQUENCE [LARGE SCALE GENOMIC DNA]</scope>
    <source>
        <strain evidence="3">JCM 15442</strain>
    </source>
</reference>
<accession>A0ABQ2G019</accession>
<keyword evidence="1" id="KW-0812">Transmembrane</keyword>
<protein>
    <submittedName>
        <fullName evidence="2">ABC transporter permease</fullName>
    </submittedName>
</protein>
<feature type="transmembrane region" description="Helical" evidence="1">
    <location>
        <begin position="186"/>
        <end position="208"/>
    </location>
</feature>
<gene>
    <name evidence="2" type="ORF">GCM10010840_02510</name>
</gene>
<evidence type="ECO:0000313" key="3">
    <source>
        <dbReference type="Proteomes" id="UP000639973"/>
    </source>
</evidence>
<dbReference type="Proteomes" id="UP000639973">
    <property type="component" value="Unassembled WGS sequence"/>
</dbReference>
<keyword evidence="3" id="KW-1185">Reference proteome</keyword>
<feature type="transmembrane region" description="Helical" evidence="1">
    <location>
        <begin position="262"/>
        <end position="283"/>
    </location>
</feature>
<feature type="transmembrane region" description="Helical" evidence="1">
    <location>
        <begin position="68"/>
        <end position="95"/>
    </location>
</feature>
<sequence>MRNALLIAELSLREAVRKRLVSVLLILSVLFIGFYLFGIYRLELNLDERAVDAGLDGRSTSGLSNLPVMYAAMFGMYLVYFLGALMAVLSTVGAVSGDIENGVMQSVIARPISRAQLVLGRWIGFTTVNVGYVALLGAALLIGVYAITGYLPPSPLPALGLILLAVTLLTALTVLGSTLFTTLANGIGVFVLYGAGFTGGILSAIGTLSDTPILTTLGSVANVVMPTNALWLGASYLLQPPVLLELSTAARGANPFFGSDPIAPALALWAAVLAALAVAAAMWRFSRRDL</sequence>
<comment type="caution">
    <text evidence="2">The sequence shown here is derived from an EMBL/GenBank/DDBJ whole genome shotgun (WGS) entry which is preliminary data.</text>
</comment>
<proteinExistence type="predicted"/>
<feature type="transmembrane region" description="Helical" evidence="1">
    <location>
        <begin position="130"/>
        <end position="151"/>
    </location>
</feature>
<dbReference type="PANTHER" id="PTHR43471:SF10">
    <property type="entry name" value="SLL1107 PROTEIN"/>
    <property type="match status" value="1"/>
</dbReference>